<name>A0A512NJV9_9HYPH</name>
<organism evidence="1 2">
    <name type="scientific">Reyranella soli</name>
    <dbReference type="NCBI Taxonomy" id="1230389"/>
    <lineage>
        <taxon>Bacteria</taxon>
        <taxon>Pseudomonadati</taxon>
        <taxon>Pseudomonadota</taxon>
        <taxon>Alphaproteobacteria</taxon>
        <taxon>Hyphomicrobiales</taxon>
        <taxon>Reyranellaceae</taxon>
        <taxon>Reyranella</taxon>
    </lineage>
</organism>
<reference evidence="1 2" key="1">
    <citation type="submission" date="2019-07" db="EMBL/GenBank/DDBJ databases">
        <title>Whole genome shotgun sequence of Reyranella soli NBRC 108950.</title>
        <authorList>
            <person name="Hosoyama A."/>
            <person name="Uohara A."/>
            <person name="Ohji S."/>
            <person name="Ichikawa N."/>
        </authorList>
    </citation>
    <scope>NUCLEOTIDE SEQUENCE [LARGE SCALE GENOMIC DNA]</scope>
    <source>
        <strain evidence="1 2">NBRC 108950</strain>
    </source>
</reference>
<dbReference type="OrthoDB" id="7376286at2"/>
<keyword evidence="2" id="KW-1185">Reference proteome</keyword>
<comment type="caution">
    <text evidence="1">The sequence shown here is derived from an EMBL/GenBank/DDBJ whole genome shotgun (WGS) entry which is preliminary data.</text>
</comment>
<evidence type="ECO:0000313" key="1">
    <source>
        <dbReference type="EMBL" id="GEP59212.1"/>
    </source>
</evidence>
<dbReference type="EMBL" id="BKAJ01000122">
    <property type="protein sequence ID" value="GEP59212.1"/>
    <property type="molecule type" value="Genomic_DNA"/>
</dbReference>
<sequence length="71" mass="7917">MRFLLGWTVKLGFLAVVCLTMTGNLKVQLPETVMGFEVPPVARQWVNRNAQVSDIANQTQANLEQISDSLK</sequence>
<dbReference type="AlphaFoldDB" id="A0A512NJV9"/>
<accession>A0A512NJV9</accession>
<evidence type="ECO:0000313" key="2">
    <source>
        <dbReference type="Proteomes" id="UP000321058"/>
    </source>
</evidence>
<dbReference type="RefSeq" id="WP_147154569.1">
    <property type="nucleotide sequence ID" value="NZ_BKAJ01000122.1"/>
</dbReference>
<proteinExistence type="predicted"/>
<gene>
    <name evidence="1" type="ORF">RSO01_63780</name>
</gene>
<protein>
    <submittedName>
        <fullName evidence="1">Uncharacterized protein</fullName>
    </submittedName>
</protein>
<dbReference type="Proteomes" id="UP000321058">
    <property type="component" value="Unassembled WGS sequence"/>
</dbReference>